<dbReference type="PROSITE" id="PS51192">
    <property type="entry name" value="HELICASE_ATP_BIND_1"/>
    <property type="match status" value="1"/>
</dbReference>
<evidence type="ECO:0000256" key="3">
    <source>
        <dbReference type="ARBA" id="ARBA00022723"/>
    </source>
</evidence>
<keyword evidence="8" id="KW-0238">DNA-binding</keyword>
<dbReference type="InterPro" id="IPR027417">
    <property type="entry name" value="P-loop_NTPase"/>
</dbReference>
<sequence length="604" mass="68141">MKDQDLESEKARLLSLATMLGFDEDSAKKCLDRFVALYGDDGRDFITVELCGDDFLAALADFDKGTEEWDDIQAIESEAQGTLAEMFDKSNPIDNGFETDDDDSRVQVHVIEDSPEPKKKPEVMDLDSSSDLEDIETQFKVPRRSQTDSRNYSLRSRDCSMEESVSTISGRKPSVKGHDTPSYEELQALDDLEFANLVIFGNKAFRPLQHQACRASLEKKDCFVLMPTGGGKSLCYQLPATLKAGVTIVISPLLSLIQDQIVALNLKFGIPATFLNSQQTSSQAAAVLQDLRRDNPSCKLLYVTPEKIAGSSSFLETLRCLDRKGLLAGFVVDEAHCVSQWGHDFRPDYRELGCLKQNFPRVPVMALTATATESVCQDVLKSLRIPRAPVLKMSFDRINLKYEVIVKTKEPLKQLQELLRDRFKDQSGIVYCLSKSECVDVAKFLNEKCKVKTVYYHAGMPAKQRVDVQRKWQTGEVRIVCATIAFGMGIDKADVRFVIHNTLSKAIESYYQESGRAGRDGLQAQCICLYQKKDFSRVVCMLRNGQGRNMDRFKSAMAQAKKMQQYCELKTECRRQMLLEYFGESFDRRICKSSLNPCDNCEKS</sequence>
<comment type="subcellular location">
    <subcellularLocation>
        <location evidence="1 13">Nucleus</location>
    </subcellularLocation>
</comment>
<dbReference type="CDD" id="cd17920">
    <property type="entry name" value="DEXHc_RecQ"/>
    <property type="match status" value="1"/>
</dbReference>
<organism evidence="16 17">
    <name type="scientific">Cardamine amara subsp. amara</name>
    <dbReference type="NCBI Taxonomy" id="228776"/>
    <lineage>
        <taxon>Eukaryota</taxon>
        <taxon>Viridiplantae</taxon>
        <taxon>Streptophyta</taxon>
        <taxon>Embryophyta</taxon>
        <taxon>Tracheophyta</taxon>
        <taxon>Spermatophyta</taxon>
        <taxon>Magnoliopsida</taxon>
        <taxon>eudicotyledons</taxon>
        <taxon>Gunneridae</taxon>
        <taxon>Pentapetalae</taxon>
        <taxon>rosids</taxon>
        <taxon>malvids</taxon>
        <taxon>Brassicales</taxon>
        <taxon>Brassicaceae</taxon>
        <taxon>Cardamineae</taxon>
        <taxon>Cardamine</taxon>
    </lineage>
</organism>
<dbReference type="EC" id="5.6.2.4" evidence="13"/>
<dbReference type="InterPro" id="IPR001650">
    <property type="entry name" value="Helicase_C-like"/>
</dbReference>
<keyword evidence="3" id="KW-0479">Metal-binding</keyword>
<dbReference type="GO" id="GO:0046872">
    <property type="term" value="F:metal ion binding"/>
    <property type="evidence" value="ECO:0007669"/>
    <property type="project" value="UniProtKB-KW"/>
</dbReference>
<dbReference type="PROSITE" id="PS51194">
    <property type="entry name" value="HELICASE_CTER"/>
    <property type="match status" value="1"/>
</dbReference>
<dbReference type="NCBIfam" id="TIGR00614">
    <property type="entry name" value="recQ_fam"/>
    <property type="match status" value="1"/>
</dbReference>
<evidence type="ECO:0000259" key="14">
    <source>
        <dbReference type="PROSITE" id="PS51192"/>
    </source>
</evidence>
<dbReference type="GO" id="GO:0005524">
    <property type="term" value="F:ATP binding"/>
    <property type="evidence" value="ECO:0007669"/>
    <property type="project" value="UniProtKB-KW"/>
</dbReference>
<comment type="catalytic activity">
    <reaction evidence="12 13">
        <text>ATP + H2O = ADP + phosphate + H(+)</text>
        <dbReference type="Rhea" id="RHEA:13065"/>
        <dbReference type="ChEBI" id="CHEBI:15377"/>
        <dbReference type="ChEBI" id="CHEBI:15378"/>
        <dbReference type="ChEBI" id="CHEBI:30616"/>
        <dbReference type="ChEBI" id="CHEBI:43474"/>
        <dbReference type="ChEBI" id="CHEBI:456216"/>
    </reaction>
</comment>
<dbReference type="Pfam" id="PF00271">
    <property type="entry name" value="Helicase_C"/>
    <property type="match status" value="1"/>
</dbReference>
<dbReference type="FunFam" id="3.40.50.300:FF:000444">
    <property type="entry name" value="ATP-dependent DNA helicase"/>
    <property type="match status" value="1"/>
</dbReference>
<dbReference type="GO" id="GO:0003677">
    <property type="term" value="F:DNA binding"/>
    <property type="evidence" value="ECO:0007669"/>
    <property type="project" value="UniProtKB-KW"/>
</dbReference>
<dbReference type="SMART" id="SM00490">
    <property type="entry name" value="HELICc"/>
    <property type="match status" value="1"/>
</dbReference>
<keyword evidence="7 13" id="KW-0067">ATP-binding</keyword>
<gene>
    <name evidence="16" type="ORF">V5N11_023756</name>
</gene>
<keyword evidence="4 13" id="KW-0547">Nucleotide-binding</keyword>
<evidence type="ECO:0000313" key="16">
    <source>
        <dbReference type="EMBL" id="KAL1211765.1"/>
    </source>
</evidence>
<dbReference type="PANTHER" id="PTHR13710">
    <property type="entry name" value="DNA HELICASE RECQ FAMILY MEMBER"/>
    <property type="match status" value="1"/>
</dbReference>
<evidence type="ECO:0000256" key="4">
    <source>
        <dbReference type="ARBA" id="ARBA00022741"/>
    </source>
</evidence>
<dbReference type="CDD" id="cd18794">
    <property type="entry name" value="SF2_C_RecQ"/>
    <property type="match status" value="1"/>
</dbReference>
<accession>A0ABD1BFY9</accession>
<evidence type="ECO:0000256" key="1">
    <source>
        <dbReference type="ARBA" id="ARBA00004123"/>
    </source>
</evidence>
<evidence type="ECO:0000259" key="15">
    <source>
        <dbReference type="PROSITE" id="PS51194"/>
    </source>
</evidence>
<dbReference type="Pfam" id="PF00270">
    <property type="entry name" value="DEAD"/>
    <property type="match status" value="1"/>
</dbReference>
<feature type="domain" description="Helicase ATP-binding" evidence="14">
    <location>
        <begin position="213"/>
        <end position="389"/>
    </location>
</feature>
<protein>
    <recommendedName>
        <fullName evidence="13">ATP-dependent DNA helicase</fullName>
        <ecNumber evidence="13">5.6.2.4</ecNumber>
    </recommendedName>
</protein>
<comment type="caution">
    <text evidence="16">The sequence shown here is derived from an EMBL/GenBank/DDBJ whole genome shotgun (WGS) entry which is preliminary data.</text>
</comment>
<dbReference type="GO" id="GO:0005634">
    <property type="term" value="C:nucleus"/>
    <property type="evidence" value="ECO:0007669"/>
    <property type="project" value="UniProtKB-SubCell"/>
</dbReference>
<name>A0ABD1BFY9_CARAN</name>
<evidence type="ECO:0000256" key="11">
    <source>
        <dbReference type="ARBA" id="ARBA00034617"/>
    </source>
</evidence>
<dbReference type="FunFam" id="3.40.50.300:FF:001421">
    <property type="entry name" value="ATP-dependent DNA helicase"/>
    <property type="match status" value="1"/>
</dbReference>
<dbReference type="SUPFAM" id="SSF52540">
    <property type="entry name" value="P-loop containing nucleoside triphosphate hydrolases"/>
    <property type="match status" value="1"/>
</dbReference>
<dbReference type="Proteomes" id="UP001558713">
    <property type="component" value="Unassembled WGS sequence"/>
</dbReference>
<evidence type="ECO:0000256" key="6">
    <source>
        <dbReference type="ARBA" id="ARBA00022806"/>
    </source>
</evidence>
<dbReference type="PANTHER" id="PTHR13710:SF153">
    <property type="entry name" value="RECQ-LIKE DNA HELICASE BLM"/>
    <property type="match status" value="1"/>
</dbReference>
<comment type="similarity">
    <text evidence="2 13">Belongs to the helicase family. RecQ subfamily.</text>
</comment>
<dbReference type="InterPro" id="IPR011545">
    <property type="entry name" value="DEAD/DEAH_box_helicase_dom"/>
</dbReference>
<evidence type="ECO:0000256" key="9">
    <source>
        <dbReference type="ARBA" id="ARBA00023235"/>
    </source>
</evidence>
<evidence type="ECO:0000256" key="2">
    <source>
        <dbReference type="ARBA" id="ARBA00005446"/>
    </source>
</evidence>
<keyword evidence="9" id="KW-0413">Isomerase</keyword>
<comment type="catalytic activity">
    <reaction evidence="11 13">
        <text>Couples ATP hydrolysis with the unwinding of duplex DNA by translocating in the 3'-5' direction.</text>
        <dbReference type="EC" id="5.6.2.4"/>
    </reaction>
</comment>
<evidence type="ECO:0000313" key="17">
    <source>
        <dbReference type="Proteomes" id="UP001558713"/>
    </source>
</evidence>
<evidence type="ECO:0000256" key="7">
    <source>
        <dbReference type="ARBA" id="ARBA00022840"/>
    </source>
</evidence>
<dbReference type="InterPro" id="IPR014001">
    <property type="entry name" value="Helicase_ATP-bd"/>
</dbReference>
<dbReference type="EMBL" id="JBANAX010000379">
    <property type="protein sequence ID" value="KAL1211765.1"/>
    <property type="molecule type" value="Genomic_DNA"/>
</dbReference>
<reference evidence="16 17" key="1">
    <citation type="submission" date="2024-04" db="EMBL/GenBank/DDBJ databases">
        <title>Genome assembly C_amara_ONT_v2.</title>
        <authorList>
            <person name="Yant L."/>
            <person name="Moore C."/>
            <person name="Slenker M."/>
        </authorList>
    </citation>
    <scope>NUCLEOTIDE SEQUENCE [LARGE SCALE GENOMIC DNA]</scope>
    <source>
        <tissue evidence="16">Leaf</tissue>
    </source>
</reference>
<dbReference type="GO" id="GO:0043138">
    <property type="term" value="F:3'-5' DNA helicase activity"/>
    <property type="evidence" value="ECO:0007669"/>
    <property type="project" value="UniProtKB-EC"/>
</dbReference>
<dbReference type="InterPro" id="IPR004589">
    <property type="entry name" value="DNA_helicase_ATP-dep_RecQ"/>
</dbReference>
<keyword evidence="6 13" id="KW-0347">Helicase</keyword>
<evidence type="ECO:0000256" key="13">
    <source>
        <dbReference type="RuleBase" id="RU364117"/>
    </source>
</evidence>
<proteinExistence type="inferred from homology"/>
<dbReference type="SMART" id="SM00487">
    <property type="entry name" value="DEXDc"/>
    <property type="match status" value="1"/>
</dbReference>
<evidence type="ECO:0000256" key="10">
    <source>
        <dbReference type="ARBA" id="ARBA00023242"/>
    </source>
</evidence>
<evidence type="ECO:0000256" key="12">
    <source>
        <dbReference type="ARBA" id="ARBA00049360"/>
    </source>
</evidence>
<dbReference type="AlphaFoldDB" id="A0ABD1BFY9"/>
<dbReference type="GO" id="GO:0016787">
    <property type="term" value="F:hydrolase activity"/>
    <property type="evidence" value="ECO:0007669"/>
    <property type="project" value="UniProtKB-KW"/>
</dbReference>
<keyword evidence="10 13" id="KW-0539">Nucleus</keyword>
<dbReference type="Pfam" id="PF16124">
    <property type="entry name" value="RecQ_Zn_bind"/>
    <property type="match status" value="1"/>
</dbReference>
<evidence type="ECO:0000256" key="8">
    <source>
        <dbReference type="ARBA" id="ARBA00023125"/>
    </source>
</evidence>
<evidence type="ECO:0000256" key="5">
    <source>
        <dbReference type="ARBA" id="ARBA00022801"/>
    </source>
</evidence>
<keyword evidence="17" id="KW-1185">Reference proteome</keyword>
<feature type="domain" description="Helicase C-terminal" evidence="15">
    <location>
        <begin position="411"/>
        <end position="561"/>
    </location>
</feature>
<keyword evidence="5 13" id="KW-0378">Hydrolase</keyword>
<dbReference type="Gene3D" id="3.40.50.300">
    <property type="entry name" value="P-loop containing nucleotide triphosphate hydrolases"/>
    <property type="match status" value="2"/>
</dbReference>
<dbReference type="InterPro" id="IPR032284">
    <property type="entry name" value="RecQ_Zn-bd"/>
</dbReference>